<organism evidence="1">
    <name type="scientific">marine sediment metagenome</name>
    <dbReference type="NCBI Taxonomy" id="412755"/>
    <lineage>
        <taxon>unclassified sequences</taxon>
        <taxon>metagenomes</taxon>
        <taxon>ecological metagenomes</taxon>
    </lineage>
</organism>
<dbReference type="AlphaFoldDB" id="A0A0F8VTE3"/>
<reference evidence="1" key="1">
    <citation type="journal article" date="2015" name="Nature">
        <title>Complex archaea that bridge the gap between prokaryotes and eukaryotes.</title>
        <authorList>
            <person name="Spang A."/>
            <person name="Saw J.H."/>
            <person name="Jorgensen S.L."/>
            <person name="Zaremba-Niedzwiedzka K."/>
            <person name="Martijn J."/>
            <person name="Lind A.E."/>
            <person name="van Eijk R."/>
            <person name="Schleper C."/>
            <person name="Guy L."/>
            <person name="Ettema T.J."/>
        </authorList>
    </citation>
    <scope>NUCLEOTIDE SEQUENCE</scope>
</reference>
<feature type="non-terminal residue" evidence="1">
    <location>
        <position position="1"/>
    </location>
</feature>
<sequence length="51" mass="5796">IPRTGVEETPNEFGSAALLRVFPNQTARELVFDAEKLNYSTVKQRTMVEQI</sequence>
<proteinExistence type="predicted"/>
<evidence type="ECO:0000313" key="1">
    <source>
        <dbReference type="EMBL" id="KKK47602.1"/>
    </source>
</evidence>
<protein>
    <submittedName>
        <fullName evidence="1">Uncharacterized protein</fullName>
    </submittedName>
</protein>
<name>A0A0F8VTE3_9ZZZZ</name>
<comment type="caution">
    <text evidence="1">The sequence shown here is derived from an EMBL/GenBank/DDBJ whole genome shotgun (WGS) entry which is preliminary data.</text>
</comment>
<dbReference type="EMBL" id="LAZR01069495">
    <property type="protein sequence ID" value="KKK47602.1"/>
    <property type="molecule type" value="Genomic_DNA"/>
</dbReference>
<accession>A0A0F8VTE3</accession>
<gene>
    <name evidence="1" type="ORF">LCGC14_3153530</name>
</gene>